<feature type="transmembrane region" description="Helical" evidence="6">
    <location>
        <begin position="326"/>
        <end position="348"/>
    </location>
</feature>
<accession>A0A6N3G6V0</accession>
<organism evidence="8">
    <name type="scientific">Clostridium paraputrificum</name>
    <dbReference type="NCBI Taxonomy" id="29363"/>
    <lineage>
        <taxon>Bacteria</taxon>
        <taxon>Bacillati</taxon>
        <taxon>Bacillota</taxon>
        <taxon>Clostridia</taxon>
        <taxon>Eubacteriales</taxon>
        <taxon>Clostridiaceae</taxon>
        <taxon>Clostridium</taxon>
    </lineage>
</organism>
<comment type="subcellular location">
    <subcellularLocation>
        <location evidence="1">Cell membrane</location>
        <topology evidence="1">Multi-pass membrane protein</topology>
    </subcellularLocation>
</comment>
<feature type="domain" description="ABC3 transporter permease C-terminal" evidence="7">
    <location>
        <begin position="83"/>
        <end position="172"/>
    </location>
</feature>
<dbReference type="EMBL" id="CACRTV010000075">
    <property type="protein sequence ID" value="VYU59761.1"/>
    <property type="molecule type" value="Genomic_DNA"/>
</dbReference>
<dbReference type="InterPro" id="IPR003838">
    <property type="entry name" value="ABC3_permease_C"/>
</dbReference>
<feature type="transmembrane region" description="Helical" evidence="6">
    <location>
        <begin position="413"/>
        <end position="435"/>
    </location>
</feature>
<dbReference type="Pfam" id="PF02687">
    <property type="entry name" value="FtsX"/>
    <property type="match status" value="1"/>
</dbReference>
<keyword evidence="3 6" id="KW-0812">Transmembrane</keyword>
<feature type="transmembrane region" description="Helical" evidence="6">
    <location>
        <begin position="289"/>
        <end position="314"/>
    </location>
</feature>
<feature type="transmembrane region" description="Helical" evidence="6">
    <location>
        <begin position="82"/>
        <end position="101"/>
    </location>
</feature>
<feature type="transmembrane region" description="Helical" evidence="6">
    <location>
        <begin position="20"/>
        <end position="44"/>
    </location>
</feature>
<keyword evidence="4 6" id="KW-1133">Transmembrane helix</keyword>
<evidence type="ECO:0000256" key="1">
    <source>
        <dbReference type="ARBA" id="ARBA00004651"/>
    </source>
</evidence>
<dbReference type="RefSeq" id="WP_156562542.1">
    <property type="nucleotide sequence ID" value="NZ_CACRTV010000075.1"/>
</dbReference>
<sequence>MGMLRYALLNIKKDLKDNSIYVFAIVISFITVLMVLNCFTNATYLEGVDTVIVDESQKEIVQLDSKLQFFIEEPTLLHGQNFLILFLVVLVFTYFCNSYFIKNKGKEFAFFTINGATIGDRVKYIMFENSIFFLVGGAIGTVLGFIFVPLSNILMYSISGHWGDIWTINFYMFKYTLLVFLFEFGVVGLLNLGDVYRREPVELLNLNNNRSQIDSRHVKVPNIIFVILFLIPILFAIFWGNTQGAEYAVYILSFGGLFGLYGIIKYFVPTIGKKLSRMSFTYKGVRKIYIGNFISSLRGSLYFILGLVLSLLYYSMITVRYSIVDGAISSSLYCYIITSMLVGLALLYKTIVEWEKKIREYKQLKILGYSKEEIISIIYKENILFFGLGLMLPVILLLSNFIVYIIAGYFSPIFSVFLIISAVGPITIIGILATIRNKNKIIKEIYPVE</sequence>
<dbReference type="InterPro" id="IPR052536">
    <property type="entry name" value="ABC-4_Integral_Memb_Prot"/>
</dbReference>
<proteinExistence type="predicted"/>
<evidence type="ECO:0000313" key="8">
    <source>
        <dbReference type="EMBL" id="VYU59761.1"/>
    </source>
</evidence>
<dbReference type="GO" id="GO:0005886">
    <property type="term" value="C:plasma membrane"/>
    <property type="evidence" value="ECO:0007669"/>
    <property type="project" value="UniProtKB-SubCell"/>
</dbReference>
<evidence type="ECO:0000256" key="3">
    <source>
        <dbReference type="ARBA" id="ARBA00022692"/>
    </source>
</evidence>
<evidence type="ECO:0000256" key="4">
    <source>
        <dbReference type="ARBA" id="ARBA00022989"/>
    </source>
</evidence>
<keyword evidence="2" id="KW-1003">Cell membrane</keyword>
<protein>
    <submittedName>
        <fullName evidence="8">FtsX-like permease family protein</fullName>
    </submittedName>
</protein>
<reference evidence="8" key="1">
    <citation type="submission" date="2019-11" db="EMBL/GenBank/DDBJ databases">
        <authorList>
            <person name="Feng L."/>
        </authorList>
    </citation>
    <scope>NUCLEOTIDE SEQUENCE</scope>
    <source>
        <strain evidence="8">CParaputrificumLFYP93</strain>
    </source>
</reference>
<evidence type="ECO:0000256" key="5">
    <source>
        <dbReference type="ARBA" id="ARBA00023136"/>
    </source>
</evidence>
<dbReference type="PANTHER" id="PTHR46795:SF3">
    <property type="entry name" value="ABC TRANSPORTER PERMEASE"/>
    <property type="match status" value="1"/>
</dbReference>
<feature type="transmembrane region" description="Helical" evidence="6">
    <location>
        <begin position="247"/>
        <end position="268"/>
    </location>
</feature>
<dbReference type="AlphaFoldDB" id="A0A6N3G6V0"/>
<keyword evidence="5 6" id="KW-0472">Membrane</keyword>
<dbReference type="PANTHER" id="PTHR46795">
    <property type="entry name" value="ABC TRANSPORTER PERMEASE-RELATED-RELATED"/>
    <property type="match status" value="1"/>
</dbReference>
<feature type="transmembrane region" description="Helical" evidence="6">
    <location>
        <begin position="383"/>
        <end position="407"/>
    </location>
</feature>
<feature type="transmembrane region" description="Helical" evidence="6">
    <location>
        <begin position="131"/>
        <end position="150"/>
    </location>
</feature>
<evidence type="ECO:0000256" key="6">
    <source>
        <dbReference type="SAM" id="Phobius"/>
    </source>
</evidence>
<gene>
    <name evidence="8" type="ORF">CPLFYP93_02898</name>
</gene>
<evidence type="ECO:0000259" key="7">
    <source>
        <dbReference type="Pfam" id="PF02687"/>
    </source>
</evidence>
<evidence type="ECO:0000256" key="2">
    <source>
        <dbReference type="ARBA" id="ARBA00022475"/>
    </source>
</evidence>
<feature type="transmembrane region" description="Helical" evidence="6">
    <location>
        <begin position="170"/>
        <end position="190"/>
    </location>
</feature>
<feature type="transmembrane region" description="Helical" evidence="6">
    <location>
        <begin position="220"/>
        <end position="241"/>
    </location>
</feature>
<name>A0A6N3G6V0_9CLOT</name>